<keyword evidence="2" id="KW-1185">Reference proteome</keyword>
<proteinExistence type="predicted"/>
<evidence type="ECO:0000313" key="2">
    <source>
        <dbReference type="Proteomes" id="UP001225761"/>
    </source>
</evidence>
<comment type="caution">
    <text evidence="1">The sequence shown here is derived from an EMBL/GenBank/DDBJ whole genome shotgun (WGS) entry which is preliminary data.</text>
</comment>
<accession>A0ABT6Z2I6</accession>
<dbReference type="RefSeq" id="WP_283381976.1">
    <property type="nucleotide sequence ID" value="NZ_JASHIE010000008.1"/>
</dbReference>
<reference evidence="1 2" key="1">
    <citation type="submission" date="2023-05" db="EMBL/GenBank/DDBJ databases">
        <title>Novel species of genus Flectobacillus isolated from stream in China.</title>
        <authorList>
            <person name="Lu H."/>
        </authorList>
    </citation>
    <scope>NUCLEOTIDE SEQUENCE [LARGE SCALE GENOMIC DNA]</scope>
    <source>
        <strain evidence="1 2">LFS242W</strain>
    </source>
</reference>
<organism evidence="1 2">
    <name type="scientific">Flectobacillus rivi</name>
    <dbReference type="NCBI Taxonomy" id="2984209"/>
    <lineage>
        <taxon>Bacteria</taxon>
        <taxon>Pseudomonadati</taxon>
        <taxon>Bacteroidota</taxon>
        <taxon>Cytophagia</taxon>
        <taxon>Cytophagales</taxon>
        <taxon>Flectobacillaceae</taxon>
        <taxon>Flectobacillus</taxon>
    </lineage>
</organism>
<dbReference type="EMBL" id="JASHIE010000008">
    <property type="protein sequence ID" value="MDI9875312.1"/>
    <property type="molecule type" value="Genomic_DNA"/>
</dbReference>
<dbReference type="Proteomes" id="UP001225761">
    <property type="component" value="Unassembled WGS sequence"/>
</dbReference>
<protein>
    <submittedName>
        <fullName evidence="1">Uncharacterized protein</fullName>
    </submittedName>
</protein>
<sequence>MDTSIKERQIAEFCRKDLLEENQNQVIKVSCQTGRDVKNVRTSIGTYFYDESLSNILVRKKEFISEYYDGLKELLIYKANHGEIYSDVLITLYPDGSYQFNYWFDEERLYNEEFKDAAMLSQRYPHHVAADLLDYDLPDINFKKKYAKIIMTLEIRAGEPAVDLRYRNGRNQIKPVFDFMDNTSQSYRDNVENVLTVLKEGILDQYNVTHGIMKEFWEPWNKIIIEVPPSGILNELEDIHYYLDDKLLDKKYFTRGYFDMEKWEYVKYK</sequence>
<evidence type="ECO:0000313" key="1">
    <source>
        <dbReference type="EMBL" id="MDI9875312.1"/>
    </source>
</evidence>
<gene>
    <name evidence="1" type="ORF">QM481_12295</name>
</gene>
<name>A0ABT6Z2I6_9BACT</name>